<dbReference type="Proteomes" id="UP001315686">
    <property type="component" value="Unassembled WGS sequence"/>
</dbReference>
<reference evidence="4 5" key="1">
    <citation type="journal article" date="2021" name="Arch. Microbiol.">
        <title>Harenicola maris gen. nov., sp. nov. isolated from the Sea of Japan shallow sediments.</title>
        <authorList>
            <person name="Romanenko L.A."/>
            <person name="Kurilenko V.V."/>
            <person name="Chernysheva N.Y."/>
            <person name="Tekutyeva L.A."/>
            <person name="Velansky P.V."/>
            <person name="Svetashev V.I."/>
            <person name="Isaeva M.P."/>
        </authorList>
    </citation>
    <scope>NUCLEOTIDE SEQUENCE [LARGE SCALE GENOMIC DNA]</scope>
    <source>
        <strain evidence="4 5">KMM 3653</strain>
    </source>
</reference>
<dbReference type="InterPro" id="IPR036206">
    <property type="entry name" value="ThiamineP_synth_sf"/>
</dbReference>
<dbReference type="AlphaFoldDB" id="A0AAP2G7R5"/>
<dbReference type="GO" id="GO:0005737">
    <property type="term" value="C:cytoplasm"/>
    <property type="evidence" value="ECO:0007669"/>
    <property type="project" value="TreeGrafter"/>
</dbReference>
<name>A0AAP2G7R5_9RHOB</name>
<accession>A0AAP2G7R5</accession>
<evidence type="ECO:0000256" key="1">
    <source>
        <dbReference type="ARBA" id="ARBA00004948"/>
    </source>
</evidence>
<dbReference type="PANTHER" id="PTHR20857">
    <property type="entry name" value="THIAMINE-PHOSPHATE PYROPHOSPHORYLASE"/>
    <property type="match status" value="1"/>
</dbReference>
<keyword evidence="5" id="KW-1185">Reference proteome</keyword>
<dbReference type="InterPro" id="IPR013785">
    <property type="entry name" value="Aldolase_TIM"/>
</dbReference>
<evidence type="ECO:0000256" key="2">
    <source>
        <dbReference type="ARBA" id="ARBA00022977"/>
    </source>
</evidence>
<dbReference type="EMBL" id="JADQAZ010000001">
    <property type="protein sequence ID" value="MBT0956774.1"/>
    <property type="molecule type" value="Genomic_DNA"/>
</dbReference>
<evidence type="ECO:0000313" key="4">
    <source>
        <dbReference type="EMBL" id="MBT0956774.1"/>
    </source>
</evidence>
<dbReference type="SUPFAM" id="SSF51391">
    <property type="entry name" value="Thiamin phosphate synthase"/>
    <property type="match status" value="1"/>
</dbReference>
<comment type="pathway">
    <text evidence="1">Cofactor biosynthesis; thiamine diphosphate biosynthesis.</text>
</comment>
<keyword evidence="2" id="KW-0784">Thiamine biosynthesis</keyword>
<dbReference type="Gene3D" id="3.20.20.70">
    <property type="entry name" value="Aldolase class I"/>
    <property type="match status" value="1"/>
</dbReference>
<dbReference type="Pfam" id="PF02581">
    <property type="entry name" value="TMP-TENI"/>
    <property type="match status" value="1"/>
</dbReference>
<dbReference type="GO" id="GO:0009228">
    <property type="term" value="P:thiamine biosynthetic process"/>
    <property type="evidence" value="ECO:0007669"/>
    <property type="project" value="UniProtKB-KW"/>
</dbReference>
<evidence type="ECO:0000259" key="3">
    <source>
        <dbReference type="Pfam" id="PF02581"/>
    </source>
</evidence>
<protein>
    <submittedName>
        <fullName evidence="4">Thiamine phosphate synthase</fullName>
    </submittedName>
</protein>
<comment type="caution">
    <text evidence="4">The sequence shown here is derived from an EMBL/GenBank/DDBJ whole genome shotgun (WGS) entry which is preliminary data.</text>
</comment>
<organism evidence="4 5">
    <name type="scientific">Harenicola maris</name>
    <dbReference type="NCBI Taxonomy" id="2841044"/>
    <lineage>
        <taxon>Bacteria</taxon>
        <taxon>Pseudomonadati</taxon>
        <taxon>Pseudomonadota</taxon>
        <taxon>Alphaproteobacteria</taxon>
        <taxon>Rhodobacterales</taxon>
        <taxon>Paracoccaceae</taxon>
        <taxon>Harenicola</taxon>
    </lineage>
</organism>
<dbReference type="GO" id="GO:0004789">
    <property type="term" value="F:thiamine-phosphate diphosphorylase activity"/>
    <property type="evidence" value="ECO:0007669"/>
    <property type="project" value="TreeGrafter"/>
</dbReference>
<sequence>MTEQFEAPQTYLITPPAFELSRFEGDLGAVLDAHEIACVRLVQASEDAGAVAKIADRLREICHERDVALVIDSHLQMVEQLGLDGVHLPTGGAAAVRSARKALGDEAIVGAFCGASRHDGMSAGEAGADYIAFGPVSPTPLGDGTLAEDDLFGWWSQMIELPVVAEGGLSAGRVTALAPLTDFFGVGPEIWDRDNPAKALGELMAGAGPA</sequence>
<feature type="domain" description="Thiamine phosphate synthase/TenI" evidence="3">
    <location>
        <begin position="11"/>
        <end position="177"/>
    </location>
</feature>
<dbReference type="CDD" id="cd00564">
    <property type="entry name" value="TMP_TenI"/>
    <property type="match status" value="1"/>
</dbReference>
<proteinExistence type="predicted"/>
<dbReference type="InterPro" id="IPR022998">
    <property type="entry name" value="ThiamineP_synth_TenI"/>
</dbReference>
<dbReference type="RefSeq" id="WP_327792966.1">
    <property type="nucleotide sequence ID" value="NZ_JADQAZ010000001.1"/>
</dbReference>
<evidence type="ECO:0000313" key="5">
    <source>
        <dbReference type="Proteomes" id="UP001315686"/>
    </source>
</evidence>
<gene>
    <name evidence="4" type="ORF">IV417_05215</name>
</gene>
<dbReference type="PANTHER" id="PTHR20857:SF15">
    <property type="entry name" value="THIAMINE-PHOSPHATE SYNTHASE"/>
    <property type="match status" value="1"/>
</dbReference>